<gene>
    <name evidence="3" type="ORF">GA0071312_3098</name>
    <name evidence="2" type="ORF">HLUCCO17_12975</name>
</gene>
<dbReference type="STRING" id="1653334.GA0071312_3098"/>
<dbReference type="Proteomes" id="UP000182800">
    <property type="component" value="Unassembled WGS sequence"/>
</dbReference>
<protein>
    <submittedName>
        <fullName evidence="2">Uncharacterized protein</fullName>
    </submittedName>
</protein>
<feature type="compositionally biased region" description="Polar residues" evidence="1">
    <location>
        <begin position="211"/>
        <end position="220"/>
    </location>
</feature>
<dbReference type="EMBL" id="LJSX01000021">
    <property type="protein sequence ID" value="KPQ09804.1"/>
    <property type="molecule type" value="Genomic_DNA"/>
</dbReference>
<reference evidence="3 5" key="2">
    <citation type="submission" date="2016-08" db="EMBL/GenBank/DDBJ databases">
        <authorList>
            <person name="Varghese N."/>
            <person name="Submissions Spin"/>
        </authorList>
    </citation>
    <scope>NUCLEOTIDE SEQUENCE [LARGE SCALE GENOMIC DNA]</scope>
    <source>
        <strain evidence="3 5">HL-109</strain>
    </source>
</reference>
<accession>A0A0P7X4M2</accession>
<keyword evidence="5" id="KW-1185">Reference proteome</keyword>
<dbReference type="EMBL" id="FMBM01000002">
    <property type="protein sequence ID" value="SCC82122.1"/>
    <property type="molecule type" value="Genomic_DNA"/>
</dbReference>
<dbReference type="Proteomes" id="UP000050497">
    <property type="component" value="Unassembled WGS sequence"/>
</dbReference>
<reference evidence="2 4" key="1">
    <citation type="submission" date="2015-09" db="EMBL/GenBank/DDBJ databases">
        <title>Identification and resolution of microdiversity through metagenomic sequencing of parallel consortia.</title>
        <authorList>
            <person name="Nelson W.C."/>
            <person name="Romine M.F."/>
            <person name="Lindemann S.R."/>
        </authorList>
    </citation>
    <scope>NUCLEOTIDE SEQUENCE [LARGE SCALE GENOMIC DNA]</scope>
    <source>
        <strain evidence="2">HL-109</strain>
    </source>
</reference>
<evidence type="ECO:0000313" key="5">
    <source>
        <dbReference type="Proteomes" id="UP000182800"/>
    </source>
</evidence>
<proteinExistence type="predicted"/>
<comment type="caution">
    <text evidence="2">The sequence shown here is derived from an EMBL/GenBank/DDBJ whole genome shotgun (WGS) entry which is preliminary data.</text>
</comment>
<feature type="region of interest" description="Disordered" evidence="1">
    <location>
        <begin position="342"/>
        <end position="367"/>
    </location>
</feature>
<evidence type="ECO:0000256" key="1">
    <source>
        <dbReference type="SAM" id="MobiDB-lite"/>
    </source>
</evidence>
<evidence type="ECO:0000313" key="2">
    <source>
        <dbReference type="EMBL" id="KPQ09804.1"/>
    </source>
</evidence>
<evidence type="ECO:0000313" key="4">
    <source>
        <dbReference type="Proteomes" id="UP000050497"/>
    </source>
</evidence>
<sequence>MSELMVLERTSRVHDNGALRDQGGSEEFRSAISGSMQQSGAVPGATSDQGAFPSDQAEVYAQGYLAGLRDAGLNDAGPHVADPTMMTGGGGRVGDLDPDAMGFDADRYAMRSPEVDALSGMQGMGPGVSDELAGAILFLERMMQLVTMLERLSNQPPGGSQSGGMQFPDMMTPGGPGFDPRGNPEMSIRPGGDHAGNVADSIPLDERASVSGGQDVNLTPYQRDVNEATRTGEGSIPLITETPPSEEGYMAGPFSYDDLNEILDYAMQDPTAMREATFAELSARASDRGAPDNIVTAYEELFDLLDAGDEEGFRNAFLNLGHTDLGEFPVWGAVDVADSVRREEEGGAPSNPALDDLDGNIADGLPIDMNASEDLATQELATEDMLEEEVG</sequence>
<evidence type="ECO:0000313" key="3">
    <source>
        <dbReference type="EMBL" id="SCC82122.1"/>
    </source>
</evidence>
<feature type="region of interest" description="Disordered" evidence="1">
    <location>
        <begin position="153"/>
        <end position="250"/>
    </location>
</feature>
<organism evidence="2 4">
    <name type="scientific">Saliniramus fredricksonii</name>
    <dbReference type="NCBI Taxonomy" id="1653334"/>
    <lineage>
        <taxon>Bacteria</taxon>
        <taxon>Pseudomonadati</taxon>
        <taxon>Pseudomonadota</taxon>
        <taxon>Alphaproteobacteria</taxon>
        <taxon>Hyphomicrobiales</taxon>
        <taxon>Salinarimonadaceae</taxon>
        <taxon>Saliniramus</taxon>
    </lineage>
</organism>
<dbReference type="AlphaFoldDB" id="A0A0P7X4M2"/>
<name>A0A0P7X4M2_9HYPH</name>